<dbReference type="PANTHER" id="PTHR30204">
    <property type="entry name" value="REDOX-CYCLING DRUG-SENSING TRANSCRIPTIONAL ACTIVATOR SOXR"/>
    <property type="match status" value="1"/>
</dbReference>
<dbReference type="PROSITE" id="PS50937">
    <property type="entry name" value="HTH_MERR_2"/>
    <property type="match status" value="1"/>
</dbReference>
<organism evidence="6 7">
    <name type="scientific">Mycobacterium paragordonae</name>
    <dbReference type="NCBI Taxonomy" id="1389713"/>
    <lineage>
        <taxon>Bacteria</taxon>
        <taxon>Bacillati</taxon>
        <taxon>Actinomycetota</taxon>
        <taxon>Actinomycetes</taxon>
        <taxon>Mycobacteriales</taxon>
        <taxon>Mycobacteriaceae</taxon>
        <taxon>Mycobacterium</taxon>
    </lineage>
</organism>
<dbReference type="PANTHER" id="PTHR30204:SF69">
    <property type="entry name" value="MERR-FAMILY TRANSCRIPTIONAL REGULATOR"/>
    <property type="match status" value="1"/>
</dbReference>
<dbReference type="RefSeq" id="WP_120795204.1">
    <property type="nucleotide sequence ID" value="NZ_BLKX01000003.1"/>
</dbReference>
<comment type="caution">
    <text evidence="6">The sequence shown here is derived from an EMBL/GenBank/DDBJ whole genome shotgun (WGS) entry which is preliminary data.</text>
</comment>
<evidence type="ECO:0000256" key="2">
    <source>
        <dbReference type="ARBA" id="ARBA00023015"/>
    </source>
</evidence>
<reference evidence="6" key="1">
    <citation type="submission" date="2023-06" db="EMBL/GenBank/DDBJ databases">
        <title>Identification of two novel mycobacterium reveal diversities and complexities of Mycobacterium gordonae clade.</title>
        <authorList>
            <person name="Matsumoto Y."/>
            <person name="Nakamura S."/>
            <person name="Motooka D."/>
            <person name="Fukushima K."/>
        </authorList>
    </citation>
    <scope>NUCLEOTIDE SEQUENCE</scope>
    <source>
        <strain evidence="6">TY812</strain>
    </source>
</reference>
<evidence type="ECO:0000256" key="4">
    <source>
        <dbReference type="ARBA" id="ARBA00023163"/>
    </source>
</evidence>
<keyword evidence="1" id="KW-0678">Repressor</keyword>
<dbReference type="AlphaFoldDB" id="A0AAJ1W6W9"/>
<keyword evidence="3" id="KW-0238">DNA-binding</keyword>
<dbReference type="PRINTS" id="PR00040">
    <property type="entry name" value="HTHMERR"/>
</dbReference>
<dbReference type="InterPro" id="IPR009061">
    <property type="entry name" value="DNA-bd_dom_put_sf"/>
</dbReference>
<proteinExistence type="predicted"/>
<accession>A0AAJ1W6W9</accession>
<dbReference type="Gene3D" id="1.10.1660.10">
    <property type="match status" value="1"/>
</dbReference>
<evidence type="ECO:0000259" key="5">
    <source>
        <dbReference type="PROSITE" id="PS50937"/>
    </source>
</evidence>
<dbReference type="Pfam" id="PF13411">
    <property type="entry name" value="MerR_1"/>
    <property type="match status" value="1"/>
</dbReference>
<keyword evidence="4" id="KW-0804">Transcription</keyword>
<keyword evidence="2" id="KW-0805">Transcription regulation</keyword>
<dbReference type="GO" id="GO:0003700">
    <property type="term" value="F:DNA-binding transcription factor activity"/>
    <property type="evidence" value="ECO:0007669"/>
    <property type="project" value="InterPro"/>
</dbReference>
<dbReference type="SMART" id="SM00422">
    <property type="entry name" value="HTH_MERR"/>
    <property type="match status" value="1"/>
</dbReference>
<dbReference type="SUPFAM" id="SSF46955">
    <property type="entry name" value="Putative DNA-binding domain"/>
    <property type="match status" value="1"/>
</dbReference>
<dbReference type="GO" id="GO:0003677">
    <property type="term" value="F:DNA binding"/>
    <property type="evidence" value="ECO:0007669"/>
    <property type="project" value="UniProtKB-KW"/>
</dbReference>
<dbReference type="PROSITE" id="PS00552">
    <property type="entry name" value="HTH_MERR_1"/>
    <property type="match status" value="1"/>
</dbReference>
<sequence>MNGTGLRSGQVAAAAGVNIETLRYYERRGLLREPQRSLGGHRLYPPETVTMMRVIKAAQRLGFTLDEVAELLAATRLGGRSDVGLQARAAAKLAEVDEKLVELTAVRDTLRAALAAGCDDLLACVESPCCPLPFTTGNDSAMGGGTQGCCSPSTSGPIA</sequence>
<gene>
    <name evidence="6" type="ORF">QXL92_31065</name>
</gene>
<dbReference type="InterPro" id="IPR047057">
    <property type="entry name" value="MerR_fam"/>
</dbReference>
<name>A0AAJ1W6W9_9MYCO</name>
<evidence type="ECO:0000256" key="3">
    <source>
        <dbReference type="ARBA" id="ARBA00023125"/>
    </source>
</evidence>
<protein>
    <submittedName>
        <fullName evidence="6">MerR family transcriptional regulator</fullName>
    </submittedName>
</protein>
<dbReference type="InterPro" id="IPR000551">
    <property type="entry name" value="MerR-type_HTH_dom"/>
</dbReference>
<evidence type="ECO:0000256" key="1">
    <source>
        <dbReference type="ARBA" id="ARBA00022491"/>
    </source>
</evidence>
<dbReference type="Proteomes" id="UP001229081">
    <property type="component" value="Unassembled WGS sequence"/>
</dbReference>
<feature type="domain" description="HTH merR-type" evidence="5">
    <location>
        <begin position="5"/>
        <end position="74"/>
    </location>
</feature>
<dbReference type="KEGG" id="mpag:C0J29_32020"/>
<evidence type="ECO:0000313" key="7">
    <source>
        <dbReference type="Proteomes" id="UP001229081"/>
    </source>
</evidence>
<evidence type="ECO:0000313" key="6">
    <source>
        <dbReference type="EMBL" id="MDP7739176.1"/>
    </source>
</evidence>
<dbReference type="EMBL" id="JAUFSA010000004">
    <property type="protein sequence ID" value="MDP7739176.1"/>
    <property type="molecule type" value="Genomic_DNA"/>
</dbReference>